<keyword evidence="3" id="KW-1185">Reference proteome</keyword>
<feature type="transmembrane region" description="Helical" evidence="1">
    <location>
        <begin position="21"/>
        <end position="40"/>
    </location>
</feature>
<feature type="transmembrane region" description="Helical" evidence="1">
    <location>
        <begin position="46"/>
        <end position="65"/>
    </location>
</feature>
<keyword evidence="1" id="KW-0812">Transmembrane</keyword>
<dbReference type="Proteomes" id="UP000606776">
    <property type="component" value="Unassembled WGS sequence"/>
</dbReference>
<feature type="transmembrane region" description="Helical" evidence="1">
    <location>
        <begin position="77"/>
        <end position="99"/>
    </location>
</feature>
<gene>
    <name evidence="2" type="ORF">IQ227_23920</name>
</gene>
<keyword evidence="1" id="KW-0472">Membrane</keyword>
<comment type="caution">
    <text evidence="2">The sequence shown here is derived from an EMBL/GenBank/DDBJ whole genome shotgun (WGS) entry which is preliminary data.</text>
</comment>
<evidence type="ECO:0000313" key="3">
    <source>
        <dbReference type="Proteomes" id="UP000606776"/>
    </source>
</evidence>
<organism evidence="2 3">
    <name type="scientific">Sphaerospermopsis aphanizomenoides LEGE 00250</name>
    <dbReference type="NCBI Taxonomy" id="2777972"/>
    <lineage>
        <taxon>Bacteria</taxon>
        <taxon>Bacillati</taxon>
        <taxon>Cyanobacteriota</taxon>
        <taxon>Cyanophyceae</taxon>
        <taxon>Nostocales</taxon>
        <taxon>Aphanizomenonaceae</taxon>
        <taxon>Sphaerospermopsis</taxon>
        <taxon>Sphaerospermopsis aphanizomenoides</taxon>
    </lineage>
</organism>
<accession>A0ABR9VKF4</accession>
<dbReference type="EMBL" id="JADEWB010000240">
    <property type="protein sequence ID" value="MBE9238984.1"/>
    <property type="molecule type" value="Genomic_DNA"/>
</dbReference>
<reference evidence="2 3" key="1">
    <citation type="submission" date="2020-10" db="EMBL/GenBank/DDBJ databases">
        <authorList>
            <person name="Castelo-Branco R."/>
            <person name="Eusebio N."/>
            <person name="Adriana R."/>
            <person name="Vieira A."/>
            <person name="Brugerolle De Fraissinette N."/>
            <person name="Rezende De Castro R."/>
            <person name="Schneider M.P."/>
            <person name="Vasconcelos V."/>
            <person name="Leao P.N."/>
        </authorList>
    </citation>
    <scope>NUCLEOTIDE SEQUENCE [LARGE SCALE GENOMIC DNA]</scope>
    <source>
        <strain evidence="2 3">LEGE 00250</strain>
    </source>
</reference>
<name>A0ABR9VKF4_9CYAN</name>
<dbReference type="RefSeq" id="WP_096572097.1">
    <property type="nucleotide sequence ID" value="NZ_JADEWB010000240.1"/>
</dbReference>
<keyword evidence="1" id="KW-1133">Transmembrane helix</keyword>
<protein>
    <submittedName>
        <fullName evidence="2">Uncharacterized protein</fullName>
    </submittedName>
</protein>
<proteinExistence type="predicted"/>
<evidence type="ECO:0000313" key="2">
    <source>
        <dbReference type="EMBL" id="MBE9238984.1"/>
    </source>
</evidence>
<sequence length="105" mass="11964">MRLWNFWVNTLILSSQYNPPRFIELLMLLLAIAMLIISTIVPDTPYLVLGLSFVLGASISILVRETISIRENVHPPLYQRLITQFTACLLLSVSIYGFVDLIRSL</sequence>
<evidence type="ECO:0000256" key="1">
    <source>
        <dbReference type="SAM" id="Phobius"/>
    </source>
</evidence>